<feature type="non-terminal residue" evidence="1">
    <location>
        <position position="42"/>
    </location>
</feature>
<reference evidence="1 2" key="1">
    <citation type="journal article" date="2015" name="Genome Biol. Evol.">
        <title>The genome of winter moth (Operophtera brumata) provides a genomic perspective on sexual dimorphism and phenology.</title>
        <authorList>
            <person name="Derks M.F."/>
            <person name="Smit S."/>
            <person name="Salis L."/>
            <person name="Schijlen E."/>
            <person name="Bossers A."/>
            <person name="Mateman C."/>
            <person name="Pijl A.S."/>
            <person name="de Ridder D."/>
            <person name="Groenen M.A."/>
            <person name="Visser M.E."/>
            <person name="Megens H.J."/>
        </authorList>
    </citation>
    <scope>NUCLEOTIDE SEQUENCE [LARGE SCALE GENOMIC DNA]</scope>
    <source>
        <strain evidence="1">WM2013NL</strain>
        <tissue evidence="1">Head and thorax</tissue>
    </source>
</reference>
<proteinExistence type="predicted"/>
<dbReference type="AlphaFoldDB" id="A0A0L7L6A8"/>
<comment type="caution">
    <text evidence="1">The sequence shown here is derived from an EMBL/GenBank/DDBJ whole genome shotgun (WGS) entry which is preliminary data.</text>
</comment>
<sequence>MDIKINLRSPEAKIRYKPSVMQELKWAWPQYLSLLLIFYWIF</sequence>
<evidence type="ECO:0000313" key="1">
    <source>
        <dbReference type="EMBL" id="KOB71048.1"/>
    </source>
</evidence>
<gene>
    <name evidence="1" type="ORF">OBRU01_14973</name>
</gene>
<keyword evidence="1" id="KW-0812">Transmembrane</keyword>
<dbReference type="InterPro" id="IPR019306">
    <property type="entry name" value="TMEM231"/>
</dbReference>
<accession>A0A0L7L6A8</accession>
<keyword evidence="2" id="KW-1185">Reference proteome</keyword>
<organism evidence="1 2">
    <name type="scientific">Operophtera brumata</name>
    <name type="common">Winter moth</name>
    <name type="synonym">Phalaena brumata</name>
    <dbReference type="NCBI Taxonomy" id="104452"/>
    <lineage>
        <taxon>Eukaryota</taxon>
        <taxon>Metazoa</taxon>
        <taxon>Ecdysozoa</taxon>
        <taxon>Arthropoda</taxon>
        <taxon>Hexapoda</taxon>
        <taxon>Insecta</taxon>
        <taxon>Pterygota</taxon>
        <taxon>Neoptera</taxon>
        <taxon>Endopterygota</taxon>
        <taxon>Lepidoptera</taxon>
        <taxon>Glossata</taxon>
        <taxon>Ditrysia</taxon>
        <taxon>Geometroidea</taxon>
        <taxon>Geometridae</taxon>
        <taxon>Larentiinae</taxon>
        <taxon>Operophtera</taxon>
    </lineage>
</organism>
<protein>
    <submittedName>
        <fullName evidence="1">UPF0513 transmembrane protein</fullName>
    </submittedName>
</protein>
<keyword evidence="1" id="KW-0472">Membrane</keyword>
<evidence type="ECO:0000313" key="2">
    <source>
        <dbReference type="Proteomes" id="UP000037510"/>
    </source>
</evidence>
<dbReference type="EMBL" id="JTDY01002634">
    <property type="protein sequence ID" value="KOB71048.1"/>
    <property type="molecule type" value="Genomic_DNA"/>
</dbReference>
<dbReference type="Pfam" id="PF10149">
    <property type="entry name" value="TM231"/>
    <property type="match status" value="1"/>
</dbReference>
<name>A0A0L7L6A8_OPEBR</name>
<dbReference type="Proteomes" id="UP000037510">
    <property type="component" value="Unassembled WGS sequence"/>
</dbReference>
<feature type="non-terminal residue" evidence="1">
    <location>
        <position position="1"/>
    </location>
</feature>